<evidence type="ECO:0000313" key="2">
    <source>
        <dbReference type="EMBL" id="KON74110.1"/>
    </source>
</evidence>
<evidence type="ECO:0000259" key="1">
    <source>
        <dbReference type="Pfam" id="PF00535"/>
    </source>
</evidence>
<name>A0A0M0F933_CELCE</name>
<dbReference type="RefSeq" id="WP_053370142.1">
    <property type="nucleotide sequence ID" value="NZ_KQ435289.1"/>
</dbReference>
<dbReference type="PATRIC" id="fig|1350482.3.peg.1676"/>
<dbReference type="Gene3D" id="3.90.550.10">
    <property type="entry name" value="Spore Coat Polysaccharide Biosynthesis Protein SpsA, Chain A"/>
    <property type="match status" value="1"/>
</dbReference>
<evidence type="ECO:0000313" key="3">
    <source>
        <dbReference type="Proteomes" id="UP000037387"/>
    </source>
</evidence>
<protein>
    <recommendedName>
        <fullName evidence="1">Glycosyltransferase 2-like domain-containing protein</fullName>
    </recommendedName>
</protein>
<comment type="caution">
    <text evidence="2">The sequence shown here is derived from an EMBL/GenBank/DDBJ whole genome shotgun (WGS) entry which is preliminary data.</text>
</comment>
<feature type="domain" description="Glycosyltransferase 2-like" evidence="1">
    <location>
        <begin position="8"/>
        <end position="121"/>
    </location>
</feature>
<reference evidence="2 3" key="1">
    <citation type="journal article" date="2015" name="Sci. Rep.">
        <title>Functional and structural properties of a novel cellulosome-like multienzyme complex: efficient glycoside hydrolysis of water-insoluble 7-xylosyl-10-deacetylpaclitaxel.</title>
        <authorList>
            <person name="Dou T.Y."/>
            <person name="Luan H.W."/>
            <person name="Ge G.B."/>
            <person name="Dong M.M."/>
            <person name="Zou H.F."/>
            <person name="He Y.Q."/>
            <person name="Cui P."/>
            <person name="Wang J.Y."/>
            <person name="Hao D.C."/>
            <person name="Yang S.L."/>
            <person name="Yang L."/>
        </authorList>
    </citation>
    <scope>NUCLEOTIDE SEQUENCE [LARGE SCALE GENOMIC DNA]</scope>
    <source>
        <strain evidence="2 3">F16</strain>
    </source>
</reference>
<dbReference type="InterPro" id="IPR001173">
    <property type="entry name" value="Glyco_trans_2-like"/>
</dbReference>
<accession>A0A0M0F933</accession>
<organism evidence="2 3">
    <name type="scientific">Cellulosimicrobium cellulans F16</name>
    <dbReference type="NCBI Taxonomy" id="1350482"/>
    <lineage>
        <taxon>Bacteria</taxon>
        <taxon>Bacillati</taxon>
        <taxon>Actinomycetota</taxon>
        <taxon>Actinomycetes</taxon>
        <taxon>Micrococcales</taxon>
        <taxon>Promicromonosporaceae</taxon>
        <taxon>Cellulosimicrobium</taxon>
    </lineage>
</organism>
<keyword evidence="3" id="KW-1185">Reference proteome</keyword>
<dbReference type="CDD" id="cd00761">
    <property type="entry name" value="Glyco_tranf_GTA_type"/>
    <property type="match status" value="1"/>
</dbReference>
<proteinExistence type="predicted"/>
<dbReference type="SUPFAM" id="SSF53448">
    <property type="entry name" value="Nucleotide-diphospho-sugar transferases"/>
    <property type="match status" value="1"/>
</dbReference>
<dbReference type="Pfam" id="PF00535">
    <property type="entry name" value="Glycos_transf_2"/>
    <property type="match status" value="1"/>
</dbReference>
<dbReference type="PANTHER" id="PTHR22916:SF56">
    <property type="entry name" value="GLYCOSYL TRANSFERASE"/>
    <property type="match status" value="1"/>
</dbReference>
<dbReference type="InterPro" id="IPR029044">
    <property type="entry name" value="Nucleotide-diphossugar_trans"/>
</dbReference>
<dbReference type="EMBL" id="ATNL01000007">
    <property type="protein sequence ID" value="KON74110.1"/>
    <property type="molecule type" value="Genomic_DNA"/>
</dbReference>
<dbReference type="PANTHER" id="PTHR22916">
    <property type="entry name" value="GLYCOSYLTRANSFERASE"/>
    <property type="match status" value="1"/>
</dbReference>
<gene>
    <name evidence="2" type="ORF">M768_08370</name>
</gene>
<dbReference type="Proteomes" id="UP000037387">
    <property type="component" value="Unassembled WGS sequence"/>
</dbReference>
<dbReference type="AlphaFoldDB" id="A0A0M0F933"/>
<sequence length="304" mass="33730">MTGRLTFGVPVYDGEEYLPTALRSLQEQDLADIRIVISDNGSTDGTQEICRAAAREDDRVEYHRYDENRGGIWNYQHVLDLGTTEYFSWMAADDVKLPGFASRCLETLEAAGPGYVFACPRTQIIDAEGDVTEELQDSAMGLDAASPSERVRNFLRAQASHVMYGVIRRDTLRRTRGITSVLGDDMVLVTELLCHGRMALEPQPLFQQRRHEAQVSVNGVSSTTWFAPGTRPSASFAQTRTNIGLYTGVNHSRLGLVESARCWGAVTTSWVAPRWRAVLRDVANAVGVNTEFGRRRTTRVPDAG</sequence>